<feature type="transmembrane region" description="Helical" evidence="1">
    <location>
        <begin position="1015"/>
        <end position="1032"/>
    </location>
</feature>
<proteinExistence type="predicted"/>
<gene>
    <name evidence="2" type="ORF">DS031_13865</name>
</gene>
<feature type="transmembrane region" description="Helical" evidence="1">
    <location>
        <begin position="444"/>
        <end position="464"/>
    </location>
</feature>
<feature type="transmembrane region" description="Helical" evidence="1">
    <location>
        <begin position="144"/>
        <end position="164"/>
    </location>
</feature>
<evidence type="ECO:0000313" key="3">
    <source>
        <dbReference type="Proteomes" id="UP000253314"/>
    </source>
</evidence>
<organism evidence="2 3">
    <name type="scientific">Bacillus taeanensis</name>
    <dbReference type="NCBI Taxonomy" id="273032"/>
    <lineage>
        <taxon>Bacteria</taxon>
        <taxon>Bacillati</taxon>
        <taxon>Bacillota</taxon>
        <taxon>Bacilli</taxon>
        <taxon>Bacillales</taxon>
        <taxon>Bacillaceae</taxon>
        <taxon>Bacillus</taxon>
    </lineage>
</organism>
<feature type="transmembrane region" description="Helical" evidence="1">
    <location>
        <begin position="471"/>
        <end position="492"/>
    </location>
</feature>
<feature type="transmembrane region" description="Helical" evidence="1">
    <location>
        <begin position="769"/>
        <end position="787"/>
    </location>
</feature>
<evidence type="ECO:0000313" key="2">
    <source>
        <dbReference type="EMBL" id="RBW69019.1"/>
    </source>
</evidence>
<feature type="transmembrane region" description="Helical" evidence="1">
    <location>
        <begin position="987"/>
        <end position="1003"/>
    </location>
</feature>
<keyword evidence="1" id="KW-0812">Transmembrane</keyword>
<feature type="transmembrane region" description="Helical" evidence="1">
    <location>
        <begin position="83"/>
        <end position="103"/>
    </location>
</feature>
<feature type="transmembrane region" description="Helical" evidence="1">
    <location>
        <begin position="393"/>
        <end position="411"/>
    </location>
</feature>
<feature type="transmembrane region" description="Helical" evidence="1">
    <location>
        <begin position="1063"/>
        <end position="1082"/>
    </location>
</feature>
<dbReference type="Proteomes" id="UP000253314">
    <property type="component" value="Unassembled WGS sequence"/>
</dbReference>
<feature type="transmembrane region" description="Helical" evidence="1">
    <location>
        <begin position="822"/>
        <end position="837"/>
    </location>
</feature>
<feature type="transmembrane region" description="Helical" evidence="1">
    <location>
        <begin position="332"/>
        <end position="351"/>
    </location>
</feature>
<feature type="transmembrane region" description="Helical" evidence="1">
    <location>
        <begin position="498"/>
        <end position="515"/>
    </location>
</feature>
<evidence type="ECO:0000256" key="1">
    <source>
        <dbReference type="SAM" id="Phobius"/>
    </source>
</evidence>
<feature type="transmembrane region" description="Helical" evidence="1">
    <location>
        <begin position="590"/>
        <end position="607"/>
    </location>
</feature>
<feature type="transmembrane region" description="Helical" evidence="1">
    <location>
        <begin position="799"/>
        <end position="816"/>
    </location>
</feature>
<feature type="transmembrane region" description="Helical" evidence="1">
    <location>
        <begin position="418"/>
        <end position="438"/>
    </location>
</feature>
<feature type="transmembrane region" description="Helical" evidence="1">
    <location>
        <begin position="527"/>
        <end position="548"/>
    </location>
</feature>
<keyword evidence="1" id="KW-1133">Transmembrane helix</keyword>
<feature type="transmembrane region" description="Helical" evidence="1">
    <location>
        <begin position="205"/>
        <end position="224"/>
    </location>
</feature>
<dbReference type="OrthoDB" id="1815069at2"/>
<feature type="transmembrane region" description="Helical" evidence="1">
    <location>
        <begin position="1088"/>
        <end position="1106"/>
    </location>
</feature>
<feature type="transmembrane region" description="Helical" evidence="1">
    <location>
        <begin position="261"/>
        <end position="280"/>
    </location>
</feature>
<feature type="transmembrane region" description="Helical" evidence="1">
    <location>
        <begin position="638"/>
        <end position="656"/>
    </location>
</feature>
<feature type="transmembrane region" description="Helical" evidence="1">
    <location>
        <begin position="286"/>
        <end position="303"/>
    </location>
</feature>
<protein>
    <recommendedName>
        <fullName evidence="4">DUF2157 domain-containing protein</fullName>
    </recommendedName>
</protein>
<sequence length="1136" mass="130608">MKDEEKKIIFTDELKKLREERLISLREYTSVKAAYERYYNQAEELTTAVQEVKEITTEPPPLKPKVLQKPKKKRSPQEIRDRNITSVLILGVVLLLIGGIVLATSSWEAMTAIGKTGLIASVCGLFFGISWLSRNKLKIEKTSFAFLTLGSLFLPIVILSAGYFELFGLWLSIFGPGKHLLGFITAVICLPLYSFHAKRKNSRLFVWFTYLTLSIGIAFLLASFYPPIDFFYLGIVCYNALLLVSYFRFKKSEKFTLFLKELPVFSQVNLVLSTLLMLLFFESEVFYSFNVLLTAVIYLAMIFTAKRKEYHFIFTLLFVYGVYQLIEHSFLQSVDVVLYALVGFVFIGLQTKLKDQNGYLQKAFQFTSAAVSFCAFLFISYKGIALRFEEPSWLLFFGYLIICANYIFLAYETKFRLFSFLAPTFFIIAGMQMMSLVYDTITANMFSAHTFAIGTLLFTIGYFYNKWKFTLAVKYSSLFVSIGVMLLAVGAALLANEWYTASSLFVLFGIVMYYTNTSMPIEWLKGLTAWLNPISWMLAGITLYPEFISLFKNYETTFGLPFHFGIVGVSLLVIAAVWKAGKRFDFERSTFWTAKAVYALGLVLLFTEMINPLYVRTGLLLGGIAAAYLIIKRTNKNEIWMIISLLTLASYLSAISGLRMSGDLIDSVQWLGGAVLLLIISETLGKRNSAMKNAYFYTSHLYLPIALFLTMITGVDRPLAVLIALSVYGYSVWKCTKEWERKLFLYAGFTILPLFVWSAILFLNLDYEFEKYSFFTASFIIFIMWYLMNDDWKERIKWYFIPFSILGTVLFSFDYYEYPNTAFGVEIIFIAITLYVMHKSDWHIFTLVPLLMIIPILNLLSLENLENDALYVIIYIVFAFVVKAIGDVLFGYLYERNGTKLRDIKIDWYAFTALLIIFAALDFITYYSPLWLKELPALALSLLLFLQIRKVKDELPLKIIKTIATVSLLYPYYVLLGNVPVNEYIEAEAYLLPWIILTIALSKRTWSNKKKTMDILQWIVLVIVAALLVQDALRSNTIYDALITGGLSLLSVLGGLHYKIKSYFFIGSGVLLLNVMLQTRPFWGNMPWWAYLLIAGFTLIAAASFYEWQKQQKDDDGNTFIQKKKEQWKAKWKQWE</sequence>
<feature type="transmembrane region" description="Helical" evidence="1">
    <location>
        <begin position="230"/>
        <end position="249"/>
    </location>
</feature>
<feature type="transmembrane region" description="Helical" evidence="1">
    <location>
        <begin position="719"/>
        <end position="736"/>
    </location>
</feature>
<feature type="transmembrane region" description="Helical" evidence="1">
    <location>
        <begin position="109"/>
        <end position="132"/>
    </location>
</feature>
<dbReference type="EMBL" id="QOCW01000014">
    <property type="protein sequence ID" value="RBW69019.1"/>
    <property type="molecule type" value="Genomic_DNA"/>
</dbReference>
<accession>A0A366XW76</accession>
<feature type="transmembrane region" description="Helical" evidence="1">
    <location>
        <begin position="743"/>
        <end position="763"/>
    </location>
</feature>
<keyword evidence="1" id="KW-0472">Membrane</keyword>
<feature type="transmembrane region" description="Helical" evidence="1">
    <location>
        <begin position="844"/>
        <end position="860"/>
    </location>
</feature>
<feature type="transmembrane region" description="Helical" evidence="1">
    <location>
        <begin position="872"/>
        <end position="894"/>
    </location>
</feature>
<feature type="transmembrane region" description="Helical" evidence="1">
    <location>
        <begin position="170"/>
        <end position="193"/>
    </location>
</feature>
<feature type="transmembrane region" description="Helical" evidence="1">
    <location>
        <begin position="310"/>
        <end position="326"/>
    </location>
</feature>
<evidence type="ECO:0008006" key="4">
    <source>
        <dbReference type="Google" id="ProtNLM"/>
    </source>
</evidence>
<reference evidence="2 3" key="1">
    <citation type="submission" date="2018-07" db="EMBL/GenBank/DDBJ databases">
        <title>Lottiidibacillus patelloidae gen. nov., sp. nov., isolated from the intestinal tract of a marine limpet and the reclassification of B. taeanensis BH030017T, B. algicola KMM 3737T and B. hwajinpoensis SW-72T as genus Lottiidibacillus.</title>
        <authorList>
            <person name="Liu R."/>
            <person name="Huang Z."/>
        </authorList>
    </citation>
    <scope>NUCLEOTIDE SEQUENCE [LARGE SCALE GENOMIC DNA]</scope>
    <source>
        <strain evidence="2 3">BH030017</strain>
    </source>
</reference>
<feature type="transmembrane region" description="Helical" evidence="1">
    <location>
        <begin position="560"/>
        <end position="578"/>
    </location>
</feature>
<dbReference type="RefSeq" id="WP_113806667.1">
    <property type="nucleotide sequence ID" value="NZ_QOCW01000014.1"/>
</dbReference>
<comment type="caution">
    <text evidence="2">The sequence shown here is derived from an EMBL/GenBank/DDBJ whole genome shotgun (WGS) entry which is preliminary data.</text>
</comment>
<feature type="transmembrane region" description="Helical" evidence="1">
    <location>
        <begin position="668"/>
        <end position="685"/>
    </location>
</feature>
<feature type="transmembrane region" description="Helical" evidence="1">
    <location>
        <begin position="1038"/>
        <end position="1056"/>
    </location>
</feature>
<dbReference type="AlphaFoldDB" id="A0A366XW76"/>
<name>A0A366XW76_9BACI</name>
<feature type="transmembrane region" description="Helical" evidence="1">
    <location>
        <begin position="906"/>
        <end position="924"/>
    </location>
</feature>
<feature type="transmembrane region" description="Helical" evidence="1">
    <location>
        <begin position="613"/>
        <end position="631"/>
    </location>
</feature>
<keyword evidence="3" id="KW-1185">Reference proteome</keyword>
<feature type="transmembrane region" description="Helical" evidence="1">
    <location>
        <begin position="694"/>
        <end position="713"/>
    </location>
</feature>
<feature type="transmembrane region" description="Helical" evidence="1">
    <location>
        <begin position="363"/>
        <end position="381"/>
    </location>
</feature>